<dbReference type="Proteomes" id="UP000091969">
    <property type="component" value="Unassembled WGS sequence"/>
</dbReference>
<dbReference type="PANTHER" id="PTHR46268">
    <property type="entry name" value="STRESS RESPONSE PROTEIN NHAX"/>
    <property type="match status" value="1"/>
</dbReference>
<dbReference type="OrthoDB" id="9792500at2"/>
<evidence type="ECO:0000313" key="4">
    <source>
        <dbReference type="Proteomes" id="UP000091969"/>
    </source>
</evidence>
<name>A0A1A6DV03_9BURK</name>
<accession>A0A1A6DV03</accession>
<evidence type="ECO:0000259" key="2">
    <source>
        <dbReference type="Pfam" id="PF00582"/>
    </source>
</evidence>
<sequence length="308" mass="33379">MTIDDGCRPPADPPAGGVLVATDFSDGARLAEQRAAHLAREHGVPLVLLHVLPNDWMAALQEWLGAERPSDRIVADAQATLQATARRLQDEQGWPVHPVFAQGHPVQAIGETALRCAARWVVVGAHGRGRLQRLLLGTTAERLLRKATYPLLVVRQPVQHGYRCALVPVDFSPWSAPALALADALAPHAAVEMLHAYTVPFEEKLRFAGVDDDMIALYREKTRERAAARLHELARQRGWPPSRYHATLHEGDAAPGIVQQAARRACDLIVIGKHGLSAAEELLLGSVTEHVLSEAPCDVLVSPGRASA</sequence>
<proteinExistence type="inferred from homology"/>
<protein>
    <recommendedName>
        <fullName evidence="2">UspA domain-containing protein</fullName>
    </recommendedName>
</protein>
<evidence type="ECO:0000256" key="1">
    <source>
        <dbReference type="ARBA" id="ARBA00008791"/>
    </source>
</evidence>
<dbReference type="InterPro" id="IPR014729">
    <property type="entry name" value="Rossmann-like_a/b/a_fold"/>
</dbReference>
<dbReference type="RefSeq" id="WP_068609481.1">
    <property type="nucleotide sequence ID" value="NZ_LZDH01000056.1"/>
</dbReference>
<comment type="similarity">
    <text evidence="1">Belongs to the universal stress protein A family.</text>
</comment>
<dbReference type="Gene3D" id="3.40.50.620">
    <property type="entry name" value="HUPs"/>
    <property type="match status" value="2"/>
</dbReference>
<dbReference type="InterPro" id="IPR006016">
    <property type="entry name" value="UspA"/>
</dbReference>
<comment type="caution">
    <text evidence="3">The sequence shown here is derived from an EMBL/GenBank/DDBJ whole genome shotgun (WGS) entry which is preliminary data.</text>
</comment>
<dbReference type="InterPro" id="IPR006015">
    <property type="entry name" value="Universal_stress_UspA"/>
</dbReference>
<feature type="domain" description="UspA" evidence="2">
    <location>
        <begin position="162"/>
        <end position="302"/>
    </location>
</feature>
<dbReference type="STRING" id="1101373.A9O67_07230"/>
<dbReference type="EMBL" id="LZDH01000056">
    <property type="protein sequence ID" value="OBS30752.1"/>
    <property type="molecule type" value="Genomic_DNA"/>
</dbReference>
<evidence type="ECO:0000313" key="3">
    <source>
        <dbReference type="EMBL" id="OBS30752.1"/>
    </source>
</evidence>
<dbReference type="SUPFAM" id="SSF52402">
    <property type="entry name" value="Adenine nucleotide alpha hydrolases-like"/>
    <property type="match status" value="2"/>
</dbReference>
<dbReference type="Pfam" id="PF00582">
    <property type="entry name" value="Usp"/>
    <property type="match status" value="2"/>
</dbReference>
<reference evidence="3 4" key="1">
    <citation type="submission" date="2016-06" db="EMBL/GenBank/DDBJ databases">
        <title>Genome sequence of Tepidimonas fonticaldi PL17.</title>
        <authorList>
            <person name="Pinnaka A.K."/>
        </authorList>
    </citation>
    <scope>NUCLEOTIDE SEQUENCE [LARGE SCALE GENOMIC DNA]</scope>
    <source>
        <strain evidence="3 4">PL17</strain>
    </source>
</reference>
<dbReference type="PRINTS" id="PR01438">
    <property type="entry name" value="UNVRSLSTRESS"/>
</dbReference>
<gene>
    <name evidence="3" type="ORF">A9O67_07230</name>
</gene>
<dbReference type="PANTHER" id="PTHR46268:SF6">
    <property type="entry name" value="UNIVERSAL STRESS PROTEIN UP12"/>
    <property type="match status" value="1"/>
</dbReference>
<dbReference type="AlphaFoldDB" id="A0A1A6DV03"/>
<feature type="domain" description="UspA" evidence="2">
    <location>
        <begin position="18"/>
        <end position="155"/>
    </location>
</feature>
<dbReference type="CDD" id="cd00293">
    <property type="entry name" value="USP-like"/>
    <property type="match status" value="2"/>
</dbReference>
<organism evidence="3 4">
    <name type="scientific">Tepidimonas fonticaldi</name>
    <dbReference type="NCBI Taxonomy" id="1101373"/>
    <lineage>
        <taxon>Bacteria</taxon>
        <taxon>Pseudomonadati</taxon>
        <taxon>Pseudomonadota</taxon>
        <taxon>Betaproteobacteria</taxon>
        <taxon>Burkholderiales</taxon>
        <taxon>Tepidimonas</taxon>
    </lineage>
</organism>
<keyword evidence="4" id="KW-1185">Reference proteome</keyword>